<comment type="similarity">
    <text evidence="2">Belongs to the bacterial sugar transferase family.</text>
</comment>
<keyword evidence="5 9" id="KW-0812">Transmembrane</keyword>
<dbReference type="GO" id="GO:0000271">
    <property type="term" value="P:polysaccharide biosynthetic process"/>
    <property type="evidence" value="ECO:0007669"/>
    <property type="project" value="UniProtKB-KW"/>
</dbReference>
<dbReference type="AlphaFoldDB" id="A0AB39KXV9"/>
<evidence type="ECO:0000256" key="5">
    <source>
        <dbReference type="ARBA" id="ARBA00022692"/>
    </source>
</evidence>
<feature type="transmembrane region" description="Helical" evidence="9">
    <location>
        <begin position="46"/>
        <end position="67"/>
    </location>
</feature>
<reference evidence="11" key="1">
    <citation type="submission" date="2024-06" db="EMBL/GenBank/DDBJ databases">
        <title>Caulobacter inopinatus, sp. nov.</title>
        <authorList>
            <person name="Donachie S.P."/>
        </authorList>
    </citation>
    <scope>NUCLEOTIDE SEQUENCE</scope>
    <source>
        <strain evidence="11">73W</strain>
    </source>
</reference>
<evidence type="ECO:0000313" key="11">
    <source>
        <dbReference type="EMBL" id="XDO98088.1"/>
    </source>
</evidence>
<keyword evidence="8" id="KW-0270">Exopolysaccharide synthesis</keyword>
<evidence type="ECO:0000256" key="1">
    <source>
        <dbReference type="ARBA" id="ARBA00004236"/>
    </source>
</evidence>
<dbReference type="InterPro" id="IPR003362">
    <property type="entry name" value="Bact_transf"/>
</dbReference>
<dbReference type="Pfam" id="PF02397">
    <property type="entry name" value="Bac_transf"/>
    <property type="match status" value="1"/>
</dbReference>
<evidence type="ECO:0000256" key="3">
    <source>
        <dbReference type="ARBA" id="ARBA00022475"/>
    </source>
</evidence>
<keyword evidence="4 11" id="KW-0808">Transferase</keyword>
<dbReference type="PANTHER" id="PTHR30576">
    <property type="entry name" value="COLANIC BIOSYNTHESIS UDP-GLUCOSE LIPID CARRIER TRANSFERASE"/>
    <property type="match status" value="1"/>
</dbReference>
<evidence type="ECO:0000259" key="10">
    <source>
        <dbReference type="Pfam" id="PF02397"/>
    </source>
</evidence>
<evidence type="ECO:0000256" key="7">
    <source>
        <dbReference type="ARBA" id="ARBA00023136"/>
    </source>
</evidence>
<name>A0AB39KXV9_9CAUL</name>
<evidence type="ECO:0000256" key="9">
    <source>
        <dbReference type="SAM" id="Phobius"/>
    </source>
</evidence>
<organism evidence="11">
    <name type="scientific">Caulobacter sp. 73W</name>
    <dbReference type="NCBI Taxonomy" id="3161137"/>
    <lineage>
        <taxon>Bacteria</taxon>
        <taxon>Pseudomonadati</taxon>
        <taxon>Pseudomonadota</taxon>
        <taxon>Alphaproteobacteria</taxon>
        <taxon>Caulobacterales</taxon>
        <taxon>Caulobacteraceae</taxon>
        <taxon>Caulobacter</taxon>
    </lineage>
</organism>
<comment type="subcellular location">
    <subcellularLocation>
        <location evidence="1">Cell membrane</location>
    </subcellularLocation>
</comment>
<evidence type="ECO:0000256" key="8">
    <source>
        <dbReference type="ARBA" id="ARBA00023169"/>
    </source>
</evidence>
<evidence type="ECO:0000256" key="2">
    <source>
        <dbReference type="ARBA" id="ARBA00006464"/>
    </source>
</evidence>
<dbReference type="EMBL" id="CP158375">
    <property type="protein sequence ID" value="XDO98088.1"/>
    <property type="molecule type" value="Genomic_DNA"/>
</dbReference>
<feature type="domain" description="Bacterial sugar transferase" evidence="10">
    <location>
        <begin position="42"/>
        <end position="232"/>
    </location>
</feature>
<keyword evidence="7 9" id="KW-0472">Membrane</keyword>
<dbReference type="GO" id="GO:0016780">
    <property type="term" value="F:phosphotransferase activity, for other substituted phosphate groups"/>
    <property type="evidence" value="ECO:0007669"/>
    <property type="project" value="TreeGrafter"/>
</dbReference>
<sequence length="238" mass="26253">MRHVESAASLSGRVDQLGGAPRLRRTRAWSRSLDPAEEAMIRAVDVLIALAALIAIAPLMLVIAGLIKSQDGGPAMFAHGRIGRGGRTFPCLKFRSMVTDAEARLQALLAQDEAARREWEADHKLRNDPRITRLGLFLRKSSLDELPQLLNVLRGEMSIVGPRPIVQGEVSRYGRWYGHYCAVRPGITGLWQVSGRNDVSYRRRVACDVMYARSKSLAVNVRIIAGTIPAVLRADGSY</sequence>
<protein>
    <submittedName>
        <fullName evidence="11">Sugar transferase</fullName>
    </submittedName>
</protein>
<evidence type="ECO:0000256" key="6">
    <source>
        <dbReference type="ARBA" id="ARBA00022989"/>
    </source>
</evidence>
<gene>
    <name evidence="11" type="ORF">ABOZ73_06640</name>
</gene>
<proteinExistence type="inferred from homology"/>
<keyword evidence="6 9" id="KW-1133">Transmembrane helix</keyword>
<dbReference type="GO" id="GO:0005886">
    <property type="term" value="C:plasma membrane"/>
    <property type="evidence" value="ECO:0007669"/>
    <property type="project" value="UniProtKB-SubCell"/>
</dbReference>
<evidence type="ECO:0000256" key="4">
    <source>
        <dbReference type="ARBA" id="ARBA00022679"/>
    </source>
</evidence>
<keyword evidence="3" id="KW-1003">Cell membrane</keyword>
<accession>A0AB39KXV9</accession>
<dbReference type="PANTHER" id="PTHR30576:SF4">
    <property type="entry name" value="UNDECAPRENYL-PHOSPHATE GALACTOSE PHOSPHOTRANSFERASE"/>
    <property type="match status" value="1"/>
</dbReference>
<dbReference type="RefSeq" id="WP_369061729.1">
    <property type="nucleotide sequence ID" value="NZ_CP158375.1"/>
</dbReference>